<organism evidence="2 3">
    <name type="scientific">Paenibacillus illinoisensis</name>
    <dbReference type="NCBI Taxonomy" id="59845"/>
    <lineage>
        <taxon>Bacteria</taxon>
        <taxon>Bacillati</taxon>
        <taxon>Bacillota</taxon>
        <taxon>Bacilli</taxon>
        <taxon>Bacillales</taxon>
        <taxon>Paenibacillaceae</taxon>
        <taxon>Paenibacillus</taxon>
    </lineage>
</organism>
<proteinExistence type="predicted"/>
<protein>
    <submittedName>
        <fullName evidence="2">LytTr DNA-binding domain protein</fullName>
    </submittedName>
</protein>
<dbReference type="Gene3D" id="2.40.50.1020">
    <property type="entry name" value="LytTr DNA-binding domain"/>
    <property type="match status" value="1"/>
</dbReference>
<keyword evidence="2" id="KW-0238">DNA-binding</keyword>
<evidence type="ECO:0000259" key="1">
    <source>
        <dbReference type="Pfam" id="PF04397"/>
    </source>
</evidence>
<evidence type="ECO:0000313" key="3">
    <source>
        <dbReference type="Proteomes" id="UP000247459"/>
    </source>
</evidence>
<dbReference type="Proteomes" id="UP000247459">
    <property type="component" value="Unassembled WGS sequence"/>
</dbReference>
<dbReference type="Pfam" id="PF04397">
    <property type="entry name" value="LytTR"/>
    <property type="match status" value="1"/>
</dbReference>
<dbReference type="EMBL" id="PRLG01000020">
    <property type="protein sequence ID" value="PYY28301.1"/>
    <property type="molecule type" value="Genomic_DNA"/>
</dbReference>
<dbReference type="OrthoDB" id="9809318at2"/>
<reference evidence="2 3" key="1">
    <citation type="submission" date="2018-01" db="EMBL/GenBank/DDBJ databases">
        <title>Genome sequence of the PGP bacterium Paenibacillus illinoisensis E3.</title>
        <authorList>
            <person name="Rolli E."/>
            <person name="Marasco R."/>
            <person name="Bessem C."/>
            <person name="Michoud G."/>
            <person name="Gaiarsa S."/>
            <person name="Borin S."/>
            <person name="Daffonchio D."/>
        </authorList>
    </citation>
    <scope>NUCLEOTIDE SEQUENCE [LARGE SCALE GENOMIC DNA]</scope>
    <source>
        <strain evidence="2 3">E3</strain>
    </source>
</reference>
<dbReference type="AlphaFoldDB" id="A0A2W0CXD0"/>
<dbReference type="InterPro" id="IPR007492">
    <property type="entry name" value="LytTR_DNA-bd_dom"/>
</dbReference>
<evidence type="ECO:0000313" key="2">
    <source>
        <dbReference type="EMBL" id="PYY28301.1"/>
    </source>
</evidence>
<sequence length="111" mass="12497">MNVSVMNLETKEIVTISNDDILYISRSGHNGSIQKVTTEDGEYRLLSELEVVKHLTDIGLLKISDVGVAVNLKKVKRIDPINRKLVFNEGKEALVSTSKFKDIEEEILRLT</sequence>
<feature type="domain" description="HTH LytTR-type" evidence="1">
    <location>
        <begin position="12"/>
        <end position="105"/>
    </location>
</feature>
<dbReference type="GO" id="GO:0003677">
    <property type="term" value="F:DNA binding"/>
    <property type="evidence" value="ECO:0007669"/>
    <property type="project" value="UniProtKB-KW"/>
</dbReference>
<gene>
    <name evidence="2" type="ORF">PIL02S_03452</name>
</gene>
<accession>A0A2W0CXD0</accession>
<comment type="caution">
    <text evidence="2">The sequence shown here is derived from an EMBL/GenBank/DDBJ whole genome shotgun (WGS) entry which is preliminary data.</text>
</comment>
<name>A0A2W0CXD0_9BACL</name>